<gene>
    <name evidence="6" type="primary">ddl</name>
    <name evidence="6" type="ORF">MFFC18_09890</name>
</gene>
<comment type="similarity">
    <text evidence="1">Belongs to the D-alanine--D-alanine ligase family.</text>
</comment>
<evidence type="ECO:0000256" key="2">
    <source>
        <dbReference type="ARBA" id="ARBA00022598"/>
    </source>
</evidence>
<proteinExistence type="inferred from homology"/>
<dbReference type="GO" id="GO:0008716">
    <property type="term" value="F:D-alanine-D-alanine ligase activity"/>
    <property type="evidence" value="ECO:0007669"/>
    <property type="project" value="UniProtKB-EC"/>
</dbReference>
<dbReference type="PROSITE" id="PS50975">
    <property type="entry name" value="ATP_GRASP"/>
    <property type="match status" value="1"/>
</dbReference>
<dbReference type="KEGG" id="mff:MFFC18_09890"/>
<keyword evidence="3" id="KW-0961">Cell wall biogenesis/degradation</keyword>
<dbReference type="SUPFAM" id="SSF56059">
    <property type="entry name" value="Glutathione synthetase ATP-binding domain-like"/>
    <property type="match status" value="1"/>
</dbReference>
<dbReference type="Proteomes" id="UP000322214">
    <property type="component" value="Chromosome"/>
</dbReference>
<organism evidence="6 7">
    <name type="scientific">Mariniblastus fucicola</name>
    <dbReference type="NCBI Taxonomy" id="980251"/>
    <lineage>
        <taxon>Bacteria</taxon>
        <taxon>Pseudomonadati</taxon>
        <taxon>Planctomycetota</taxon>
        <taxon>Planctomycetia</taxon>
        <taxon>Pirellulales</taxon>
        <taxon>Pirellulaceae</taxon>
        <taxon>Mariniblastus</taxon>
    </lineage>
</organism>
<evidence type="ECO:0000313" key="6">
    <source>
        <dbReference type="EMBL" id="QEG21135.1"/>
    </source>
</evidence>
<dbReference type="EMBL" id="CP042912">
    <property type="protein sequence ID" value="QEG21135.1"/>
    <property type="molecule type" value="Genomic_DNA"/>
</dbReference>
<evidence type="ECO:0000259" key="5">
    <source>
        <dbReference type="PROSITE" id="PS50975"/>
    </source>
</evidence>
<dbReference type="STRING" id="980251.GCA_001642875_01951"/>
<accession>A0A5B9P7G1</accession>
<dbReference type="InterPro" id="IPR016185">
    <property type="entry name" value="PreATP-grasp_dom_sf"/>
</dbReference>
<dbReference type="Gene3D" id="3.30.470.20">
    <property type="entry name" value="ATP-grasp fold, B domain"/>
    <property type="match status" value="1"/>
</dbReference>
<keyword evidence="2 6" id="KW-0436">Ligase</keyword>
<dbReference type="InterPro" id="IPR013815">
    <property type="entry name" value="ATP_grasp_subdomain_1"/>
</dbReference>
<dbReference type="Gene3D" id="3.30.1490.20">
    <property type="entry name" value="ATP-grasp fold, A domain"/>
    <property type="match status" value="1"/>
</dbReference>
<dbReference type="Pfam" id="PF07478">
    <property type="entry name" value="Dala_Dala_lig_C"/>
    <property type="match status" value="1"/>
</dbReference>
<dbReference type="PANTHER" id="PTHR23132:SF26">
    <property type="entry name" value="BLR7451 PROTEIN"/>
    <property type="match status" value="1"/>
</dbReference>
<reference evidence="6 7" key="1">
    <citation type="submission" date="2019-08" db="EMBL/GenBank/DDBJ databases">
        <title>Deep-cultivation of Planctomycetes and their phenomic and genomic characterization uncovers novel biology.</title>
        <authorList>
            <person name="Wiegand S."/>
            <person name="Jogler M."/>
            <person name="Boedeker C."/>
            <person name="Pinto D."/>
            <person name="Vollmers J."/>
            <person name="Rivas-Marin E."/>
            <person name="Kohn T."/>
            <person name="Peeters S.H."/>
            <person name="Heuer A."/>
            <person name="Rast P."/>
            <person name="Oberbeckmann S."/>
            <person name="Bunk B."/>
            <person name="Jeske O."/>
            <person name="Meyerdierks A."/>
            <person name="Storesund J.E."/>
            <person name="Kallscheuer N."/>
            <person name="Luecker S."/>
            <person name="Lage O.M."/>
            <person name="Pohl T."/>
            <person name="Merkel B.J."/>
            <person name="Hornburger P."/>
            <person name="Mueller R.-W."/>
            <person name="Bruemmer F."/>
            <person name="Labrenz M."/>
            <person name="Spormann A.M."/>
            <person name="Op den Camp H."/>
            <person name="Overmann J."/>
            <person name="Amann R."/>
            <person name="Jetten M.S.M."/>
            <person name="Mascher T."/>
            <person name="Medema M.H."/>
            <person name="Devos D.P."/>
            <person name="Kaster A.-K."/>
            <person name="Ovreas L."/>
            <person name="Rohde M."/>
            <person name="Galperin M.Y."/>
            <person name="Jogler C."/>
        </authorList>
    </citation>
    <scope>NUCLEOTIDE SEQUENCE [LARGE SCALE GENOMIC DNA]</scope>
    <source>
        <strain evidence="6 7">FC18</strain>
    </source>
</reference>
<evidence type="ECO:0000256" key="3">
    <source>
        <dbReference type="ARBA" id="ARBA00023316"/>
    </source>
</evidence>
<dbReference type="PANTHER" id="PTHR23132">
    <property type="entry name" value="D-ALANINE--D-ALANINE LIGASE"/>
    <property type="match status" value="1"/>
</dbReference>
<dbReference type="GO" id="GO:0005524">
    <property type="term" value="F:ATP binding"/>
    <property type="evidence" value="ECO:0007669"/>
    <property type="project" value="UniProtKB-UniRule"/>
</dbReference>
<keyword evidence="4" id="KW-0547">Nucleotide-binding</keyword>
<dbReference type="GO" id="GO:0071555">
    <property type="term" value="P:cell wall organization"/>
    <property type="evidence" value="ECO:0007669"/>
    <property type="project" value="UniProtKB-KW"/>
</dbReference>
<dbReference type="GO" id="GO:0046872">
    <property type="term" value="F:metal ion binding"/>
    <property type="evidence" value="ECO:0007669"/>
    <property type="project" value="InterPro"/>
</dbReference>
<keyword evidence="7" id="KW-1185">Reference proteome</keyword>
<dbReference type="InterPro" id="IPR011761">
    <property type="entry name" value="ATP-grasp"/>
</dbReference>
<dbReference type="OrthoDB" id="9813261at2"/>
<dbReference type="AlphaFoldDB" id="A0A5B9P7G1"/>
<evidence type="ECO:0000256" key="4">
    <source>
        <dbReference type="PROSITE-ProRule" id="PRU00409"/>
    </source>
</evidence>
<protein>
    <submittedName>
        <fullName evidence="6">D-alanine--D-alanine ligase</fullName>
        <ecNumber evidence="6">6.3.2.4</ecNumber>
    </submittedName>
</protein>
<dbReference type="RefSeq" id="WP_075081845.1">
    <property type="nucleotide sequence ID" value="NZ_CP042912.1"/>
</dbReference>
<evidence type="ECO:0000256" key="1">
    <source>
        <dbReference type="ARBA" id="ARBA00010871"/>
    </source>
</evidence>
<evidence type="ECO:0000313" key="7">
    <source>
        <dbReference type="Proteomes" id="UP000322214"/>
    </source>
</evidence>
<sequence>MKKLRALVLMHETLVPPSSLDGYSESEILEWKTEFDVVNTLRELGHEVLPLGVYDDLGDLRRAKEDFKPHIVFNLLEEFHGVGVYDHHVVSYLELLKQPYTGCNPRGLLLARDKPLAKKILSWHRISTPGFFVVSRSKKTRRPAGFEYPLLVKSASEDASMGITERSVVRDDDELEQRVLKIHEETQTDALVETFIEGRELYVGLIGNRRVKTLPIWEMHFHNAKPESTKIATSRVKWDPEYQKKLGIETTEASDLPKSVKDEIQKICKRTYKALSLSGYARMDLRLKENGDVYVIEANPNPNLSFGEDLAESAEIVGINYEQLLTKIISLGLNYQAEWRLV</sequence>
<feature type="domain" description="ATP-grasp" evidence="5">
    <location>
        <begin position="118"/>
        <end position="330"/>
    </location>
</feature>
<keyword evidence="4" id="KW-0067">ATP-binding</keyword>
<dbReference type="EC" id="6.3.2.4" evidence="6"/>
<name>A0A5B9P7G1_9BACT</name>
<dbReference type="SUPFAM" id="SSF52440">
    <property type="entry name" value="PreATP-grasp domain"/>
    <property type="match status" value="1"/>
</dbReference>
<dbReference type="InterPro" id="IPR011095">
    <property type="entry name" value="Dala_Dala_lig_C"/>
</dbReference>